<gene>
    <name evidence="1" type="ORF">SAMN04490202_2159</name>
</gene>
<reference evidence="1 2" key="1">
    <citation type="submission" date="2016-10" db="EMBL/GenBank/DDBJ databases">
        <authorList>
            <person name="de Groot N.N."/>
        </authorList>
    </citation>
    <scope>NUCLEOTIDE SEQUENCE [LARGE SCALE GENOMIC DNA]</scope>
    <source>
        <strain evidence="1 2">BS3776</strain>
    </source>
</reference>
<dbReference type="AlphaFoldDB" id="A0A1H0N825"/>
<dbReference type="Proteomes" id="UP000198549">
    <property type="component" value="Chromosome I"/>
</dbReference>
<dbReference type="EMBL" id="LT629709">
    <property type="protein sequence ID" value="SDO88827.1"/>
    <property type="molecule type" value="Genomic_DNA"/>
</dbReference>
<organism evidence="1 2">
    <name type="scientific">Pseudomonas reinekei</name>
    <dbReference type="NCBI Taxonomy" id="395598"/>
    <lineage>
        <taxon>Bacteria</taxon>
        <taxon>Pseudomonadati</taxon>
        <taxon>Pseudomonadota</taxon>
        <taxon>Gammaproteobacteria</taxon>
        <taxon>Pseudomonadales</taxon>
        <taxon>Pseudomonadaceae</taxon>
        <taxon>Pseudomonas</taxon>
    </lineage>
</organism>
<name>A0A1H0N825_PSERE</name>
<proteinExistence type="predicted"/>
<accession>A0A1H0N825</accession>
<sequence>MTKLHPDPPYEKPIPHPENRFMALTSNCDDMPTLFVDTHAPLDVFVRRCQLPHSSRHPSA</sequence>
<evidence type="ECO:0000313" key="1">
    <source>
        <dbReference type="EMBL" id="SDO88827.1"/>
    </source>
</evidence>
<evidence type="ECO:0000313" key="2">
    <source>
        <dbReference type="Proteomes" id="UP000198549"/>
    </source>
</evidence>
<protein>
    <submittedName>
        <fullName evidence="1">Uncharacterized protein</fullName>
    </submittedName>
</protein>